<dbReference type="InterPro" id="IPR024909">
    <property type="entry name" value="Cys-tRNA/MSH_ligase"/>
</dbReference>
<dbReference type="GO" id="GO:0008270">
    <property type="term" value="F:zinc ion binding"/>
    <property type="evidence" value="ECO:0007669"/>
    <property type="project" value="UniProtKB-UniRule"/>
</dbReference>
<keyword evidence="6 13" id="KW-0479">Metal-binding</keyword>
<protein>
    <recommendedName>
        <fullName evidence="13">Cysteine--tRNA ligase</fullName>
        <ecNumber evidence="13">6.1.1.16</ecNumber>
    </recommendedName>
    <alternativeName>
        <fullName evidence="13">Cysteinyl-tRNA synthetase</fullName>
        <shortName evidence="13">CysRS</shortName>
    </alternativeName>
</protein>
<comment type="subunit">
    <text evidence="3 13">Monomer.</text>
</comment>
<feature type="short sequence motif" description="'KMSKS' region" evidence="13">
    <location>
        <begin position="264"/>
        <end position="268"/>
    </location>
</feature>
<evidence type="ECO:0000256" key="5">
    <source>
        <dbReference type="ARBA" id="ARBA00022598"/>
    </source>
</evidence>
<dbReference type="InterPro" id="IPR015803">
    <property type="entry name" value="Cys-tRNA-ligase"/>
</dbReference>
<dbReference type="EMBL" id="CU469464">
    <property type="protein sequence ID" value="CAP18522.1"/>
    <property type="molecule type" value="Genomic_DNA"/>
</dbReference>
<dbReference type="Pfam" id="PF01406">
    <property type="entry name" value="tRNA-synt_1e"/>
    <property type="match status" value="1"/>
</dbReference>
<keyword evidence="9 13" id="KW-0067">ATP-binding</keyword>
<dbReference type="KEGG" id="pml:ATP_00335"/>
<feature type="binding site" evidence="13">
    <location>
        <position position="236"/>
    </location>
    <ligand>
        <name>Zn(2+)</name>
        <dbReference type="ChEBI" id="CHEBI:29105"/>
    </ligand>
</feature>
<dbReference type="SUPFAM" id="SSF52374">
    <property type="entry name" value="Nucleotidylyl transferase"/>
    <property type="match status" value="1"/>
</dbReference>
<evidence type="ECO:0000256" key="3">
    <source>
        <dbReference type="ARBA" id="ARBA00011245"/>
    </source>
</evidence>
<name>B3QZY5_PHYMT</name>
<dbReference type="Proteomes" id="UP000002020">
    <property type="component" value="Chromosome"/>
</dbReference>
<feature type="short sequence motif" description="'HIGH' region" evidence="13">
    <location>
        <begin position="30"/>
        <end position="40"/>
    </location>
</feature>
<dbReference type="InterPro" id="IPR015273">
    <property type="entry name" value="Cys-tRNA-synt_Ia_DALR"/>
</dbReference>
<evidence type="ECO:0000313" key="16">
    <source>
        <dbReference type="Proteomes" id="UP000002020"/>
    </source>
</evidence>
<dbReference type="Gene3D" id="3.40.50.620">
    <property type="entry name" value="HUPs"/>
    <property type="match status" value="1"/>
</dbReference>
<evidence type="ECO:0000259" key="14">
    <source>
        <dbReference type="SMART" id="SM00840"/>
    </source>
</evidence>
<evidence type="ECO:0000256" key="8">
    <source>
        <dbReference type="ARBA" id="ARBA00022833"/>
    </source>
</evidence>
<dbReference type="SMART" id="SM00840">
    <property type="entry name" value="DALR_2"/>
    <property type="match status" value="1"/>
</dbReference>
<dbReference type="InterPro" id="IPR014729">
    <property type="entry name" value="Rossmann-like_a/b/a_fold"/>
</dbReference>
<dbReference type="eggNOG" id="COG0215">
    <property type="taxonomic scope" value="Bacteria"/>
</dbReference>
<proteinExistence type="inferred from homology"/>
<keyword evidence="10 13" id="KW-0648">Protein biosynthesis</keyword>
<dbReference type="Gene3D" id="1.20.120.1910">
    <property type="entry name" value="Cysteine-tRNA ligase, C-terminal anti-codon recognition domain"/>
    <property type="match status" value="1"/>
</dbReference>
<dbReference type="HAMAP" id="MF_00041">
    <property type="entry name" value="Cys_tRNA_synth"/>
    <property type="match status" value="1"/>
</dbReference>
<dbReference type="GO" id="GO:0004817">
    <property type="term" value="F:cysteine-tRNA ligase activity"/>
    <property type="evidence" value="ECO:0007669"/>
    <property type="project" value="UniProtKB-UniRule"/>
</dbReference>
<keyword evidence="11 13" id="KW-0030">Aminoacyl-tRNA synthetase</keyword>
<comment type="catalytic activity">
    <reaction evidence="12 13">
        <text>tRNA(Cys) + L-cysteine + ATP = L-cysteinyl-tRNA(Cys) + AMP + diphosphate</text>
        <dbReference type="Rhea" id="RHEA:17773"/>
        <dbReference type="Rhea" id="RHEA-COMP:9661"/>
        <dbReference type="Rhea" id="RHEA-COMP:9679"/>
        <dbReference type="ChEBI" id="CHEBI:30616"/>
        <dbReference type="ChEBI" id="CHEBI:33019"/>
        <dbReference type="ChEBI" id="CHEBI:35235"/>
        <dbReference type="ChEBI" id="CHEBI:78442"/>
        <dbReference type="ChEBI" id="CHEBI:78517"/>
        <dbReference type="ChEBI" id="CHEBI:456215"/>
        <dbReference type="EC" id="6.1.1.16"/>
    </reaction>
</comment>
<organism evidence="15 16">
    <name type="scientific">Phytoplasma mali (strain AT)</name>
    <dbReference type="NCBI Taxonomy" id="482235"/>
    <lineage>
        <taxon>Bacteria</taxon>
        <taxon>Bacillati</taxon>
        <taxon>Mycoplasmatota</taxon>
        <taxon>Mollicutes</taxon>
        <taxon>Acholeplasmatales</taxon>
        <taxon>Acholeplasmataceae</taxon>
        <taxon>Candidatus Phytoplasma</taxon>
        <taxon>16SrX (Apple proliferation group)</taxon>
    </lineage>
</organism>
<dbReference type="PANTHER" id="PTHR10890">
    <property type="entry name" value="CYSTEINYL-TRNA SYNTHETASE"/>
    <property type="match status" value="1"/>
</dbReference>
<dbReference type="STRING" id="37692.ATP_00335"/>
<keyword evidence="5 13" id="KW-0436">Ligase</keyword>
<evidence type="ECO:0000256" key="11">
    <source>
        <dbReference type="ARBA" id="ARBA00023146"/>
    </source>
</evidence>
<feature type="binding site" evidence="13">
    <location>
        <position position="207"/>
    </location>
    <ligand>
        <name>Zn(2+)</name>
        <dbReference type="ChEBI" id="CHEBI:29105"/>
    </ligand>
</feature>
<dbReference type="PANTHER" id="PTHR10890:SF3">
    <property type="entry name" value="CYSTEINE--TRNA LIGASE, CYTOPLASMIC"/>
    <property type="match status" value="1"/>
</dbReference>
<evidence type="ECO:0000256" key="7">
    <source>
        <dbReference type="ARBA" id="ARBA00022741"/>
    </source>
</evidence>
<evidence type="ECO:0000256" key="4">
    <source>
        <dbReference type="ARBA" id="ARBA00022490"/>
    </source>
</evidence>
<feature type="binding site" evidence="13">
    <location>
        <position position="28"/>
    </location>
    <ligand>
        <name>Zn(2+)</name>
        <dbReference type="ChEBI" id="CHEBI:29105"/>
    </ligand>
</feature>
<sequence length="438" mass="52007">MLKIYNTLTRKKEIFKPLYSNIINMYVCGPTVYDNIHLGNARPLIFFNMLKKYLQNLNFQVNYAVNITDIDDKIIKIAIEQKTTEKFISTKYINCFLNILKQLEIENIDYFPQVTDFIPSIISYIEKLIFKGYAYINDQGVYFRVGLISNYGQLGSKIIEDLKKNNRKEFDSQKENHQDFILWKKTKFGIKYQSPWFEGRPGWHTECVVMIKKIFNVTLDIHGGGNDLKFPHHENELAQSIAYDGNNLSNFFIHIGRIDYQQVKMSKSLGNVIWVKDLLKKFHPNVIKLLILSHYYRQPINFHDSLMEQFVAKYEKINNLLQKNNFILKINNIFSNQLEISMIKEFYEYMNDDLNTPNVVSLIEKGLKIFHQNINFDRLSQIQNTLIFILNILGIKIFLKPVTKEIIEIYHLWQKEFKCRNFEKSDYYRKILIDLGFI</sequence>
<gene>
    <name evidence="13 15" type="primary">cysS</name>
    <name evidence="15" type="ordered locus">ATP_00335</name>
</gene>
<reference evidence="15 16" key="1">
    <citation type="journal article" date="2008" name="BMC Genomics">
        <title>The linear chromosome of the plant-pathogenic mycoplasma 'Candidatus Phytoplasma mali'.</title>
        <authorList>
            <person name="Kube M."/>
            <person name="Schneider B."/>
            <person name="Kuhl H."/>
            <person name="Dandekar T."/>
            <person name="Heitmann K."/>
            <person name="Migdoll A.M."/>
            <person name="Reinhardt R."/>
            <person name="Seemueller E."/>
        </authorList>
    </citation>
    <scope>NUCLEOTIDE SEQUENCE [LARGE SCALE GENOMIC DNA]</scope>
    <source>
        <strain evidence="15 16">AT</strain>
    </source>
</reference>
<keyword evidence="8 13" id="KW-0862">Zinc</keyword>
<dbReference type="AlphaFoldDB" id="B3QZY5"/>
<evidence type="ECO:0000256" key="6">
    <source>
        <dbReference type="ARBA" id="ARBA00022723"/>
    </source>
</evidence>
<dbReference type="PRINTS" id="PR00983">
    <property type="entry name" value="TRNASYNTHCYS"/>
</dbReference>
<comment type="subcellular location">
    <subcellularLocation>
        <location evidence="1 13">Cytoplasm</location>
    </subcellularLocation>
</comment>
<evidence type="ECO:0000256" key="13">
    <source>
        <dbReference type="HAMAP-Rule" id="MF_00041"/>
    </source>
</evidence>
<dbReference type="GO" id="GO:0006423">
    <property type="term" value="P:cysteinyl-tRNA aminoacylation"/>
    <property type="evidence" value="ECO:0007669"/>
    <property type="project" value="UniProtKB-UniRule"/>
</dbReference>
<dbReference type="EC" id="6.1.1.16" evidence="13"/>
<dbReference type="InterPro" id="IPR032678">
    <property type="entry name" value="tRNA-synt_1_cat_dom"/>
</dbReference>
<dbReference type="HOGENOM" id="CLU_013528_0_0_14"/>
<feature type="binding site" evidence="13">
    <location>
        <position position="232"/>
    </location>
    <ligand>
        <name>Zn(2+)</name>
        <dbReference type="ChEBI" id="CHEBI:29105"/>
    </ligand>
</feature>
<dbReference type="GO" id="GO:0005829">
    <property type="term" value="C:cytosol"/>
    <property type="evidence" value="ECO:0007669"/>
    <property type="project" value="TreeGrafter"/>
</dbReference>
<keyword evidence="7 13" id="KW-0547">Nucleotide-binding</keyword>
<evidence type="ECO:0000256" key="12">
    <source>
        <dbReference type="ARBA" id="ARBA00047398"/>
    </source>
</evidence>
<evidence type="ECO:0000256" key="1">
    <source>
        <dbReference type="ARBA" id="ARBA00004496"/>
    </source>
</evidence>
<feature type="domain" description="Cysteinyl-tRNA synthetase class Ia DALR" evidence="14">
    <location>
        <begin position="345"/>
        <end position="399"/>
    </location>
</feature>
<evidence type="ECO:0000313" key="15">
    <source>
        <dbReference type="EMBL" id="CAP18522.1"/>
    </source>
</evidence>
<evidence type="ECO:0000256" key="2">
    <source>
        <dbReference type="ARBA" id="ARBA00005594"/>
    </source>
</evidence>
<accession>B3QZY5</accession>
<feature type="binding site" evidence="13">
    <location>
        <position position="267"/>
    </location>
    <ligand>
        <name>ATP</name>
        <dbReference type="ChEBI" id="CHEBI:30616"/>
    </ligand>
</feature>
<keyword evidence="4 13" id="KW-0963">Cytoplasm</keyword>
<evidence type="ECO:0000256" key="9">
    <source>
        <dbReference type="ARBA" id="ARBA00022840"/>
    </source>
</evidence>
<dbReference type="GO" id="GO:0005524">
    <property type="term" value="F:ATP binding"/>
    <property type="evidence" value="ECO:0007669"/>
    <property type="project" value="UniProtKB-UniRule"/>
</dbReference>
<dbReference type="InterPro" id="IPR009080">
    <property type="entry name" value="tRNAsynth_Ia_anticodon-bd"/>
</dbReference>
<dbReference type="SUPFAM" id="SSF47323">
    <property type="entry name" value="Anticodon-binding domain of a subclass of class I aminoacyl-tRNA synthetases"/>
    <property type="match status" value="1"/>
</dbReference>
<dbReference type="NCBIfam" id="TIGR00435">
    <property type="entry name" value="cysS"/>
    <property type="match status" value="1"/>
</dbReference>
<comment type="cofactor">
    <cofactor evidence="13">
        <name>Zn(2+)</name>
        <dbReference type="ChEBI" id="CHEBI:29105"/>
    </cofactor>
    <text evidence="13">Binds 1 zinc ion per subunit.</text>
</comment>
<evidence type="ECO:0000256" key="10">
    <source>
        <dbReference type="ARBA" id="ARBA00022917"/>
    </source>
</evidence>
<comment type="similarity">
    <text evidence="2 13">Belongs to the class-I aminoacyl-tRNA synthetase family.</text>
</comment>
<keyword evidence="16" id="KW-1185">Reference proteome</keyword>